<gene>
    <name evidence="1" type="ORF">B7G68_08900</name>
</gene>
<sequence length="224" mass="22994">MRSLIGVALGDDSSPSLGLGALALPIARLEVADGETNISALRAAVEAVPGAVDALILTIGSDQRALSEDPVDWERRVRLPLRRAFGVLTGAGRRFRQAGHGAIVVVAPSAAIAPPESSTPELVLLRSIVGMAEALRAELQASPVRVSIVFHDGAGGEDLSTRLTNVLAAGPLYSLSADISPARINAYFEPLLAAIEQTSAGPPLPDIGPMAAVYDLAAAGAPSR</sequence>
<name>A0ABN5ISF1_9CAUL</name>
<dbReference type="EMBL" id="CP027850">
    <property type="protein sequence ID" value="AVQ01954.1"/>
    <property type="molecule type" value="Genomic_DNA"/>
</dbReference>
<reference evidence="1 2" key="1">
    <citation type="journal article" date="2015" name="Biotechnol. Bioeng.">
        <title>Genome sequence and phenotypic characterization of Caulobacter segnis.</title>
        <authorList>
            <person name="Patel S."/>
            <person name="Fletcher B."/>
            <person name="Scott D.C."/>
            <person name="Ely B."/>
        </authorList>
    </citation>
    <scope>NUCLEOTIDE SEQUENCE [LARGE SCALE GENOMIC DNA]</scope>
    <source>
        <strain evidence="1 2">TK0059</strain>
    </source>
</reference>
<accession>A0ABN5ISF1</accession>
<evidence type="ECO:0000313" key="2">
    <source>
        <dbReference type="Proteomes" id="UP000240527"/>
    </source>
</evidence>
<dbReference type="Proteomes" id="UP000240527">
    <property type="component" value="Chromosome"/>
</dbReference>
<dbReference type="SUPFAM" id="SSF51735">
    <property type="entry name" value="NAD(P)-binding Rossmann-fold domains"/>
    <property type="match status" value="1"/>
</dbReference>
<evidence type="ECO:0000313" key="1">
    <source>
        <dbReference type="EMBL" id="AVQ01954.1"/>
    </source>
</evidence>
<dbReference type="InterPro" id="IPR036291">
    <property type="entry name" value="NAD(P)-bd_dom_sf"/>
</dbReference>
<dbReference type="Gene3D" id="3.40.50.720">
    <property type="entry name" value="NAD(P)-binding Rossmann-like Domain"/>
    <property type="match status" value="1"/>
</dbReference>
<keyword evidence="2" id="KW-1185">Reference proteome</keyword>
<protein>
    <submittedName>
        <fullName evidence="1">Uncharacterized protein</fullName>
    </submittedName>
</protein>
<organism evidence="1 2">
    <name type="scientific">Caulobacter segnis</name>
    <dbReference type="NCBI Taxonomy" id="88688"/>
    <lineage>
        <taxon>Bacteria</taxon>
        <taxon>Pseudomonadati</taxon>
        <taxon>Pseudomonadota</taxon>
        <taxon>Alphaproteobacteria</taxon>
        <taxon>Caulobacterales</taxon>
        <taxon>Caulobacteraceae</taxon>
        <taxon>Caulobacter</taxon>
    </lineage>
</organism>
<proteinExistence type="predicted"/>